<feature type="compositionally biased region" description="Low complexity" evidence="1">
    <location>
        <begin position="362"/>
        <end position="417"/>
    </location>
</feature>
<protein>
    <submittedName>
        <fullName evidence="2">DNA ligase</fullName>
    </submittedName>
</protein>
<dbReference type="Proteomes" id="UP000367750">
    <property type="component" value="Unassembled WGS sequence"/>
</dbReference>
<comment type="caution">
    <text evidence="2">The sequence shown here is derived from an EMBL/GenBank/DDBJ whole genome shotgun (WGS) entry which is preliminary data.</text>
</comment>
<feature type="region of interest" description="Disordered" evidence="1">
    <location>
        <begin position="243"/>
        <end position="267"/>
    </location>
</feature>
<keyword evidence="2" id="KW-0436">Ligase</keyword>
<evidence type="ECO:0000313" key="3">
    <source>
        <dbReference type="Proteomes" id="UP000367750"/>
    </source>
</evidence>
<evidence type="ECO:0000256" key="1">
    <source>
        <dbReference type="SAM" id="MobiDB-lite"/>
    </source>
</evidence>
<sequence>MNIGSLIRGLLGDSKPGEPKSLELREGQVVRGVVLNVSETGREAVVQIQGTPVRAELETPLQPGQTLSLQVGAPGEAGLPVLKAVPDSAAAAAMSVGDALEALGLANEREGKAILDVMRGAQLPLDKETAGRLSQLLASKPGPIPVSQWLEAAAVSLKRGLPLTAETVKGLQQAIFGPRLHELLAKLEHELEQWASGDLPDEQAPQLRGNEAAVRPSAQPASGTQPGAVGEAVARAAVSDAGLPAASAGQPSPRSVQGAAGGPGGASGAAAAAAAAQVGEGTVRAENAGSPAASAGNPGVSGGQSPPMPESALTGEAAGPAAEPEAPSPGGSAPRQAAAPEGQRTPESGGEAGSSVSRPMSGGVPETGTTAGTAVPVGRDSAPRGADSAAAAPGAALPGAPAGDAASDSAGAPAGRSMEAARADQAPPAPAGRAAAGSDPAAAARGGAGNPAVPAGGGGDALLAKLQGVLAELRRTQPQLESDRPPGEPAAAAGGGRASAAGADAPAHADGAWVARVLKLLGAEHEQQAVRGLAADPGQSPAAAQPGGPAAAAADGGLKGTLLQLLGSSDVPAAVKETAGQLVQQLTGQQLLLNTDRTTPFAQVTLFLPLRGPDGEETASVQIQSRRGRKGELDASNCRLWFDLDMKRLGQTLVDVQVVDRIVSLRLHNDLAWVQEAFEESREDIRAAVENIGYQLSGFRTEGLPVPAEKTGTPAGLNGGVAEYTPESYKGVDYRI</sequence>
<feature type="region of interest" description="Disordered" evidence="1">
    <location>
        <begin position="476"/>
        <end position="504"/>
    </location>
</feature>
<dbReference type="OrthoDB" id="2351076at2"/>
<dbReference type="AlphaFoldDB" id="A0A5J5GF23"/>
<dbReference type="EMBL" id="VYKK01000005">
    <property type="protein sequence ID" value="KAA9006372.1"/>
    <property type="molecule type" value="Genomic_DNA"/>
</dbReference>
<feature type="compositionally biased region" description="Low complexity" evidence="1">
    <location>
        <begin position="423"/>
        <end position="453"/>
    </location>
</feature>
<proteinExistence type="predicted"/>
<keyword evidence="3" id="KW-1185">Reference proteome</keyword>
<gene>
    <name evidence="2" type="ORF">F4V43_05305</name>
</gene>
<dbReference type="GO" id="GO:0016874">
    <property type="term" value="F:ligase activity"/>
    <property type="evidence" value="ECO:0007669"/>
    <property type="project" value="UniProtKB-KW"/>
</dbReference>
<feature type="region of interest" description="Disordered" evidence="1">
    <location>
        <begin position="533"/>
        <end position="553"/>
    </location>
</feature>
<organism evidence="2 3">
    <name type="scientific">Paenibacillus spiritus</name>
    <dbReference type="NCBI Taxonomy" id="2496557"/>
    <lineage>
        <taxon>Bacteria</taxon>
        <taxon>Bacillati</taxon>
        <taxon>Bacillota</taxon>
        <taxon>Bacilli</taxon>
        <taxon>Bacillales</taxon>
        <taxon>Paenibacillaceae</taxon>
        <taxon>Paenibacillus</taxon>
    </lineage>
</organism>
<dbReference type="RefSeq" id="WP_150457204.1">
    <property type="nucleotide sequence ID" value="NZ_VYKK01000005.1"/>
</dbReference>
<feature type="compositionally biased region" description="Low complexity" evidence="1">
    <location>
        <begin position="534"/>
        <end position="553"/>
    </location>
</feature>
<reference evidence="2 3" key="1">
    <citation type="submission" date="2019-09" db="EMBL/GenBank/DDBJ databases">
        <title>Bacillus ochoae sp. nov., Paenibacillus whitsoniae sp. nov., Paenibacillus spiritus sp. nov. Isolated from the Mars Exploration Rover during spacecraft assembly.</title>
        <authorList>
            <person name="Seuylemezian A."/>
            <person name="Vaishampayan P."/>
        </authorList>
    </citation>
    <scope>NUCLEOTIDE SEQUENCE [LARGE SCALE GENOMIC DNA]</scope>
    <source>
        <strain evidence="2 3">MER_111</strain>
    </source>
</reference>
<feature type="compositionally biased region" description="Low complexity" evidence="1">
    <location>
        <begin position="315"/>
        <end position="334"/>
    </location>
</feature>
<feature type="region of interest" description="Disordered" evidence="1">
    <location>
        <begin position="282"/>
        <end position="453"/>
    </location>
</feature>
<feature type="compositionally biased region" description="Low complexity" evidence="1">
    <location>
        <begin position="285"/>
        <end position="298"/>
    </location>
</feature>
<accession>A0A5J5GF23</accession>
<evidence type="ECO:0000313" key="2">
    <source>
        <dbReference type="EMBL" id="KAA9006372.1"/>
    </source>
</evidence>
<name>A0A5J5GF23_9BACL</name>
<feature type="region of interest" description="Disordered" evidence="1">
    <location>
        <begin position="200"/>
        <end position="231"/>
    </location>
</feature>